<protein>
    <submittedName>
        <fullName evidence="2">Uncharacterized protein</fullName>
    </submittedName>
</protein>
<name>A0ABP6JGS9_STRTU</name>
<feature type="compositionally biased region" description="Basic and acidic residues" evidence="1">
    <location>
        <begin position="37"/>
        <end position="46"/>
    </location>
</feature>
<evidence type="ECO:0000313" key="2">
    <source>
        <dbReference type="EMBL" id="GAA2930464.1"/>
    </source>
</evidence>
<dbReference type="Proteomes" id="UP001501102">
    <property type="component" value="Unassembled WGS sequence"/>
</dbReference>
<keyword evidence="3" id="KW-1185">Reference proteome</keyword>
<gene>
    <name evidence="2" type="ORF">GCM10020221_27780</name>
</gene>
<feature type="compositionally biased region" description="Low complexity" evidence="1">
    <location>
        <begin position="18"/>
        <end position="31"/>
    </location>
</feature>
<feature type="compositionally biased region" description="Polar residues" evidence="1">
    <location>
        <begin position="1"/>
        <end position="11"/>
    </location>
</feature>
<dbReference type="EMBL" id="BAAAXZ010000106">
    <property type="protein sequence ID" value="GAA2930464.1"/>
    <property type="molecule type" value="Genomic_DNA"/>
</dbReference>
<reference evidence="3" key="1">
    <citation type="journal article" date="2019" name="Int. J. Syst. Evol. Microbiol.">
        <title>The Global Catalogue of Microorganisms (GCM) 10K type strain sequencing project: providing services to taxonomists for standard genome sequencing and annotation.</title>
        <authorList>
            <consortium name="The Broad Institute Genomics Platform"/>
            <consortium name="The Broad Institute Genome Sequencing Center for Infectious Disease"/>
            <person name="Wu L."/>
            <person name="Ma J."/>
        </authorList>
    </citation>
    <scope>NUCLEOTIDE SEQUENCE [LARGE SCALE GENOMIC DNA]</scope>
    <source>
        <strain evidence="3">JCM 4087</strain>
    </source>
</reference>
<organism evidence="2 3">
    <name type="scientific">Streptomyces thioluteus</name>
    <dbReference type="NCBI Taxonomy" id="66431"/>
    <lineage>
        <taxon>Bacteria</taxon>
        <taxon>Bacillati</taxon>
        <taxon>Actinomycetota</taxon>
        <taxon>Actinomycetes</taxon>
        <taxon>Kitasatosporales</taxon>
        <taxon>Streptomycetaceae</taxon>
        <taxon>Streptomyces</taxon>
    </lineage>
</organism>
<evidence type="ECO:0000256" key="1">
    <source>
        <dbReference type="SAM" id="MobiDB-lite"/>
    </source>
</evidence>
<evidence type="ECO:0000313" key="3">
    <source>
        <dbReference type="Proteomes" id="UP001501102"/>
    </source>
</evidence>
<proteinExistence type="predicted"/>
<feature type="compositionally biased region" description="Basic residues" evidence="1">
    <location>
        <begin position="77"/>
        <end position="106"/>
    </location>
</feature>
<sequence length="156" mass="16921">MGHTQRVQRLQHQPPLGVPLLVADAQVAADDAQPRPGRAEAEDGRRQPALVQARRAGQQQGLGALHMGTQRGEDHRAGRRRPARHVHQPGRPREARHRLAPAKKRGASCTQTTSGAQARMTRASAPHIVPQGTDVVAQHPHDGGTVGFGARHRQIR</sequence>
<feature type="compositionally biased region" description="Low complexity" evidence="1">
    <location>
        <begin position="49"/>
        <end position="65"/>
    </location>
</feature>
<comment type="caution">
    <text evidence="2">The sequence shown here is derived from an EMBL/GenBank/DDBJ whole genome shotgun (WGS) entry which is preliminary data.</text>
</comment>
<feature type="region of interest" description="Disordered" evidence="1">
    <location>
        <begin position="1"/>
        <end position="123"/>
    </location>
</feature>
<accession>A0ABP6JGS9</accession>